<dbReference type="GO" id="GO:0016491">
    <property type="term" value="F:oxidoreductase activity"/>
    <property type="evidence" value="ECO:0007669"/>
    <property type="project" value="UniProtKB-KW"/>
</dbReference>
<keyword evidence="5" id="KW-0997">Cell inner membrane</keyword>
<feature type="transmembrane region" description="Helical" evidence="14">
    <location>
        <begin position="21"/>
        <end position="42"/>
    </location>
</feature>
<keyword evidence="9 14" id="KW-1133">Transmembrane helix</keyword>
<feature type="transmembrane region" description="Helical" evidence="14">
    <location>
        <begin position="87"/>
        <end position="108"/>
    </location>
</feature>
<keyword evidence="6 14" id="KW-0812">Transmembrane</keyword>
<dbReference type="CDD" id="cd00730">
    <property type="entry name" value="rubredoxin"/>
    <property type="match status" value="1"/>
</dbReference>
<evidence type="ECO:0000256" key="1">
    <source>
        <dbReference type="ARBA" id="ARBA00004429"/>
    </source>
</evidence>
<dbReference type="PROSITE" id="PS50903">
    <property type="entry name" value="RUBREDOXIN_LIKE"/>
    <property type="match status" value="1"/>
</dbReference>
<dbReference type="PANTHER" id="PTHR38674:SF1">
    <property type="entry name" value="ALKANE 1-MONOOXYGENASE 1"/>
    <property type="match status" value="1"/>
</dbReference>
<keyword evidence="3" id="KW-0813">Transport</keyword>
<reference evidence="16 17" key="1">
    <citation type="submission" date="2024-06" db="EMBL/GenBank/DDBJ databases">
        <authorList>
            <person name="Li Z."/>
            <person name="Jiang Y."/>
        </authorList>
    </citation>
    <scope>NUCLEOTIDE SEQUENCE [LARGE SCALE GENOMIC DNA]</scope>
    <source>
        <strain evidence="16 17">HSW-8</strain>
    </source>
</reference>
<dbReference type="Pfam" id="PF00487">
    <property type="entry name" value="FA_desaturase"/>
    <property type="match status" value="1"/>
</dbReference>
<evidence type="ECO:0000256" key="9">
    <source>
        <dbReference type="ARBA" id="ARBA00022989"/>
    </source>
</evidence>
<accession>A0ABV2AD85</accession>
<dbReference type="PROSITE" id="PS00202">
    <property type="entry name" value="RUBREDOXIN"/>
    <property type="match status" value="1"/>
</dbReference>
<keyword evidence="7" id="KW-0479">Metal-binding</keyword>
<evidence type="ECO:0000256" key="3">
    <source>
        <dbReference type="ARBA" id="ARBA00022448"/>
    </source>
</evidence>
<dbReference type="Proteomes" id="UP001465331">
    <property type="component" value="Unassembled WGS sequence"/>
</dbReference>
<protein>
    <submittedName>
        <fullName evidence="16">Fatty acid desaturase</fullName>
        <ecNumber evidence="16">1.14.19.-</ecNumber>
    </submittedName>
</protein>
<evidence type="ECO:0000256" key="12">
    <source>
        <dbReference type="ARBA" id="ARBA00023033"/>
    </source>
</evidence>
<dbReference type="Gene3D" id="2.20.28.10">
    <property type="match status" value="1"/>
</dbReference>
<dbReference type="InterPro" id="IPR024934">
    <property type="entry name" value="Rubredoxin-like_dom"/>
</dbReference>
<keyword evidence="13 14" id="KW-0472">Membrane</keyword>
<sequence length="473" mass="53499">MDTVLGSRTSPDAVWIDRKRYWWLLSPALPLLALTALVGGHLSAQGAWYWLMPVVFYGVVPLLDWLIGADPVNPPERAVPMLEADAYYRRIVFAYIPSQYAVTVYGAWLAVNGDLAAWEWIGVLVTVGLINGVGINTAHELGHKTNRLERWLAKLTLAPVAYGHFFIEHNKGHHKHVATPEDPASARMGETFWAFLPRTVIGSFRSAWRIESARLRRDGKPVWSLHNEILQAYAMTALLFGALAAWLGPWVLVFLSLQAAYGASLLEVVNYVEHYGLLRLKDASGRYERCQPRHSWNSNHVVTNLLLYQLQRHSDHHANPTRRYQSLRDFGDAPQLPSGYASMILIAYFPPLWFRLMDPRVVRHYGGDLTRANLHPPRRRRLLRRWMNRDEASVAVLSAARPERGSASPPAPPALHRHRCPNCDFVYDERTGCPEEGYPAGTAWSSLPPDWSCPQCAVRDKIDFVALESEPLV</sequence>
<dbReference type="PANTHER" id="PTHR38674">
    <property type="entry name" value="ALKANE 1-MONOOXYGENASE 1"/>
    <property type="match status" value="1"/>
</dbReference>
<evidence type="ECO:0000256" key="11">
    <source>
        <dbReference type="ARBA" id="ARBA00023004"/>
    </source>
</evidence>
<dbReference type="Pfam" id="PF00301">
    <property type="entry name" value="Rubredoxin"/>
    <property type="match status" value="1"/>
</dbReference>
<feature type="domain" description="Rubredoxin-like" evidence="15">
    <location>
        <begin position="415"/>
        <end position="467"/>
    </location>
</feature>
<dbReference type="InterPro" id="IPR018527">
    <property type="entry name" value="Rubredoxin_Fe_BS"/>
</dbReference>
<dbReference type="InterPro" id="IPR033885">
    <property type="entry name" value="AlkB/XylM"/>
</dbReference>
<gene>
    <name evidence="16" type="ORF">ABSH63_11820</name>
</gene>
<evidence type="ECO:0000256" key="5">
    <source>
        <dbReference type="ARBA" id="ARBA00022519"/>
    </source>
</evidence>
<dbReference type="SUPFAM" id="SSF57802">
    <property type="entry name" value="Rubredoxin-like"/>
    <property type="match status" value="1"/>
</dbReference>
<comment type="similarity">
    <text evidence="2">Belongs to the fatty acid desaturase type 1 family. AlkB subfamily.</text>
</comment>
<dbReference type="InterPro" id="IPR024935">
    <property type="entry name" value="Rubredoxin_dom"/>
</dbReference>
<organism evidence="16 17">
    <name type="scientific">Sinimarinibacterium thermocellulolyticum</name>
    <dbReference type="NCBI Taxonomy" id="3170016"/>
    <lineage>
        <taxon>Bacteria</taxon>
        <taxon>Pseudomonadati</taxon>
        <taxon>Pseudomonadota</taxon>
        <taxon>Gammaproteobacteria</taxon>
        <taxon>Nevskiales</taxon>
        <taxon>Nevskiaceae</taxon>
        <taxon>Sinimarinibacterium</taxon>
    </lineage>
</organism>
<evidence type="ECO:0000256" key="4">
    <source>
        <dbReference type="ARBA" id="ARBA00022475"/>
    </source>
</evidence>
<evidence type="ECO:0000256" key="13">
    <source>
        <dbReference type="ARBA" id="ARBA00023136"/>
    </source>
</evidence>
<keyword evidence="17" id="KW-1185">Reference proteome</keyword>
<evidence type="ECO:0000256" key="10">
    <source>
        <dbReference type="ARBA" id="ARBA00023002"/>
    </source>
</evidence>
<evidence type="ECO:0000259" key="15">
    <source>
        <dbReference type="PROSITE" id="PS50903"/>
    </source>
</evidence>
<keyword evidence="10 16" id="KW-0560">Oxidoreductase</keyword>
<keyword evidence="4" id="KW-1003">Cell membrane</keyword>
<dbReference type="InterPro" id="IPR005804">
    <property type="entry name" value="FA_desaturase_dom"/>
</dbReference>
<comment type="caution">
    <text evidence="16">The sequence shown here is derived from an EMBL/GenBank/DDBJ whole genome shotgun (WGS) entry which is preliminary data.</text>
</comment>
<evidence type="ECO:0000313" key="17">
    <source>
        <dbReference type="Proteomes" id="UP001465331"/>
    </source>
</evidence>
<keyword evidence="8" id="KW-0249">Electron transport</keyword>
<evidence type="ECO:0000256" key="2">
    <source>
        <dbReference type="ARBA" id="ARBA00010823"/>
    </source>
</evidence>
<dbReference type="CDD" id="cd03512">
    <property type="entry name" value="Alkane-hydroxylase"/>
    <property type="match status" value="1"/>
</dbReference>
<evidence type="ECO:0000256" key="7">
    <source>
        <dbReference type="ARBA" id="ARBA00022723"/>
    </source>
</evidence>
<evidence type="ECO:0000313" key="16">
    <source>
        <dbReference type="EMBL" id="MES0874690.1"/>
    </source>
</evidence>
<evidence type="ECO:0000256" key="8">
    <source>
        <dbReference type="ARBA" id="ARBA00022982"/>
    </source>
</evidence>
<keyword evidence="11" id="KW-0408">Iron</keyword>
<name>A0ABV2AD85_9GAMM</name>
<dbReference type="EC" id="1.14.19.-" evidence="16"/>
<keyword evidence="12" id="KW-0503">Monooxygenase</keyword>
<comment type="subcellular location">
    <subcellularLocation>
        <location evidence="1">Cell inner membrane</location>
        <topology evidence="1">Multi-pass membrane protein</topology>
    </subcellularLocation>
</comment>
<proteinExistence type="inferred from homology"/>
<feature type="transmembrane region" description="Helical" evidence="14">
    <location>
        <begin position="48"/>
        <end position="67"/>
    </location>
</feature>
<feature type="transmembrane region" description="Helical" evidence="14">
    <location>
        <begin position="120"/>
        <end position="139"/>
    </location>
</feature>
<dbReference type="RefSeq" id="WP_352890000.1">
    <property type="nucleotide sequence ID" value="NZ_JBEPIJ010000013.1"/>
</dbReference>
<dbReference type="EMBL" id="JBEPIJ010000013">
    <property type="protein sequence ID" value="MES0874690.1"/>
    <property type="molecule type" value="Genomic_DNA"/>
</dbReference>
<evidence type="ECO:0000256" key="14">
    <source>
        <dbReference type="SAM" id="Phobius"/>
    </source>
</evidence>
<evidence type="ECO:0000256" key="6">
    <source>
        <dbReference type="ARBA" id="ARBA00022692"/>
    </source>
</evidence>